<dbReference type="Proteomes" id="UP000829398">
    <property type="component" value="Chromosome 4"/>
</dbReference>
<comment type="caution">
    <text evidence="1">The sequence shown here is derived from an EMBL/GenBank/DDBJ whole genome shotgun (WGS) entry which is preliminary data.</text>
</comment>
<keyword evidence="2" id="KW-1185">Reference proteome</keyword>
<protein>
    <submittedName>
        <fullName evidence="1">Ribonuclease H protein</fullName>
    </submittedName>
</protein>
<accession>A0ACB8L8Q2</accession>
<evidence type="ECO:0000313" key="1">
    <source>
        <dbReference type="EMBL" id="KAH9769816.1"/>
    </source>
</evidence>
<proteinExistence type="predicted"/>
<dbReference type="EMBL" id="CM039173">
    <property type="protein sequence ID" value="KAH9769816.1"/>
    <property type="molecule type" value="Genomic_DNA"/>
</dbReference>
<reference evidence="2" key="1">
    <citation type="journal article" date="2023" name="Hortic. Res.">
        <title>A chromosome-level phased genome enabling allele-level studies in sweet orange: a case study on citrus Huanglongbing tolerance.</title>
        <authorList>
            <person name="Wu B."/>
            <person name="Yu Q."/>
            <person name="Deng Z."/>
            <person name="Duan Y."/>
            <person name="Luo F."/>
            <person name="Gmitter F. Jr."/>
        </authorList>
    </citation>
    <scope>NUCLEOTIDE SEQUENCE [LARGE SCALE GENOMIC DNA]</scope>
    <source>
        <strain evidence="2">cv. Valencia</strain>
    </source>
</reference>
<name>A0ACB8L8Q2_CITSI</name>
<organism evidence="1 2">
    <name type="scientific">Citrus sinensis</name>
    <name type="common">Sweet orange</name>
    <name type="synonym">Citrus aurantium var. sinensis</name>
    <dbReference type="NCBI Taxonomy" id="2711"/>
    <lineage>
        <taxon>Eukaryota</taxon>
        <taxon>Viridiplantae</taxon>
        <taxon>Streptophyta</taxon>
        <taxon>Embryophyta</taxon>
        <taxon>Tracheophyta</taxon>
        <taxon>Spermatophyta</taxon>
        <taxon>Magnoliopsida</taxon>
        <taxon>eudicotyledons</taxon>
        <taxon>Gunneridae</taxon>
        <taxon>Pentapetalae</taxon>
        <taxon>rosids</taxon>
        <taxon>malvids</taxon>
        <taxon>Sapindales</taxon>
        <taxon>Rutaceae</taxon>
        <taxon>Aurantioideae</taxon>
        <taxon>Citrus</taxon>
    </lineage>
</organism>
<gene>
    <name evidence="1" type="ORF">KPL71_012151</name>
</gene>
<sequence>MQTTRLPSTLHNQIDQCRRRFIWSGNDEMKKMSMVKWDNVCKPKTWGGLGLKRIDAMNNALLIKIGWSLITSSDSLWVKVLRSKYGIEDPAVPQSLNTKSGSFMWKAIGIIWDKVLHGIRWNLGDGRKVKFWWDCWALKDKPLIFYAQQPLPEELVNSTVSDCVNGDGSWNWGLFANLLPNNVILRIAAIKPPLNSGGKDEIRWAHSKTGLFKWQGPQRIKMFLWLAVQNKLKTKAELARRHIPINSNCDICGHHLEDTLHVLRDCSMATRIWRSLLSNENTVIFSNSTSCCRSLIHDVSIRVAEIQRVYLAIKPAGVARIEISWSPPAPPAFKLKTDGSCKSSELAGAGGLIRDARGRWCGGFCMNIGMCSITVAELWGLYQGLLLAWRNGIRNLGAEVDSLCVTQLVSNKRVAPNDSGPILLAIKEILTRDWNVSRHHVYREANYSADFLANLATSLPLGLHVQDLPPVGLNYWLLHDMYRVSYTRSVLP</sequence>
<evidence type="ECO:0000313" key="2">
    <source>
        <dbReference type="Proteomes" id="UP000829398"/>
    </source>
</evidence>